<dbReference type="PANTHER" id="PTHR48006:SF34">
    <property type="entry name" value="OS08G0203700 PROTEIN"/>
    <property type="match status" value="1"/>
</dbReference>
<name>A0A8T0GBS9_CERPU</name>
<evidence type="ECO:0000256" key="15">
    <source>
        <dbReference type="ARBA" id="ARBA00023180"/>
    </source>
</evidence>
<evidence type="ECO:0000256" key="7">
    <source>
        <dbReference type="ARBA" id="ARBA00022729"/>
    </source>
</evidence>
<reference evidence="20 21" key="1">
    <citation type="submission" date="2020-06" db="EMBL/GenBank/DDBJ databases">
        <title>WGS assembly of Ceratodon purpureus strain R40.</title>
        <authorList>
            <person name="Carey S.B."/>
            <person name="Jenkins J."/>
            <person name="Shu S."/>
            <person name="Lovell J.T."/>
            <person name="Sreedasyam A."/>
            <person name="Maumus F."/>
            <person name="Tiley G.P."/>
            <person name="Fernandez-Pozo N."/>
            <person name="Barry K."/>
            <person name="Chen C."/>
            <person name="Wang M."/>
            <person name="Lipzen A."/>
            <person name="Daum C."/>
            <person name="Saski C.A."/>
            <person name="Payton A.C."/>
            <person name="Mcbreen J.C."/>
            <person name="Conrad R.E."/>
            <person name="Kollar L.M."/>
            <person name="Olsson S."/>
            <person name="Huttunen S."/>
            <person name="Landis J.B."/>
            <person name="Wickett N.J."/>
            <person name="Johnson M.G."/>
            <person name="Rensing S.A."/>
            <person name="Grimwood J."/>
            <person name="Schmutz J."/>
            <person name="Mcdaniel S.F."/>
        </authorList>
    </citation>
    <scope>NUCLEOTIDE SEQUENCE [LARGE SCALE GENOMIC DNA]</scope>
    <source>
        <strain evidence="20 21">R40</strain>
    </source>
</reference>
<evidence type="ECO:0000313" key="21">
    <source>
        <dbReference type="Proteomes" id="UP000822688"/>
    </source>
</evidence>
<evidence type="ECO:0000256" key="14">
    <source>
        <dbReference type="ARBA" id="ARBA00023170"/>
    </source>
</evidence>
<dbReference type="InterPro" id="IPR001245">
    <property type="entry name" value="Ser-Thr/Tyr_kinase_cat_dom"/>
</dbReference>
<dbReference type="PANTHER" id="PTHR48006">
    <property type="entry name" value="LEUCINE-RICH REPEAT-CONTAINING PROTEIN DDB_G0281931-RELATED"/>
    <property type="match status" value="1"/>
</dbReference>
<keyword evidence="11 18" id="KW-0067">ATP-binding</keyword>
<keyword evidence="7" id="KW-0732">Signal</keyword>
<evidence type="ECO:0000256" key="5">
    <source>
        <dbReference type="ARBA" id="ARBA00022679"/>
    </source>
</evidence>
<comment type="catalytic activity">
    <reaction evidence="16">
        <text>L-threonyl-[protein] + ATP = O-phospho-L-threonyl-[protein] + ADP + H(+)</text>
        <dbReference type="Rhea" id="RHEA:46608"/>
        <dbReference type="Rhea" id="RHEA-COMP:11060"/>
        <dbReference type="Rhea" id="RHEA-COMP:11605"/>
        <dbReference type="ChEBI" id="CHEBI:15378"/>
        <dbReference type="ChEBI" id="CHEBI:30013"/>
        <dbReference type="ChEBI" id="CHEBI:30616"/>
        <dbReference type="ChEBI" id="CHEBI:61977"/>
        <dbReference type="ChEBI" id="CHEBI:456216"/>
        <dbReference type="EC" id="2.7.11.1"/>
    </reaction>
</comment>
<dbReference type="SUPFAM" id="SSF56112">
    <property type="entry name" value="Protein kinase-like (PK-like)"/>
    <property type="match status" value="1"/>
</dbReference>
<keyword evidence="21" id="KW-1185">Reference proteome</keyword>
<evidence type="ECO:0000256" key="6">
    <source>
        <dbReference type="ARBA" id="ARBA00022692"/>
    </source>
</evidence>
<feature type="domain" description="Protein kinase" evidence="19">
    <location>
        <begin position="678"/>
        <end position="966"/>
    </location>
</feature>
<keyword evidence="4" id="KW-0433">Leucine-rich repeat</keyword>
<dbReference type="GO" id="GO:0016020">
    <property type="term" value="C:membrane"/>
    <property type="evidence" value="ECO:0007669"/>
    <property type="project" value="UniProtKB-SubCell"/>
</dbReference>
<comment type="subcellular location">
    <subcellularLocation>
        <location evidence="1">Membrane</location>
        <topology evidence="1">Single-pass type I membrane protein</topology>
    </subcellularLocation>
</comment>
<feature type="binding site" evidence="18">
    <location>
        <position position="707"/>
    </location>
    <ligand>
        <name>ATP</name>
        <dbReference type="ChEBI" id="CHEBI:30616"/>
    </ligand>
</feature>
<dbReference type="Gene3D" id="3.30.200.20">
    <property type="entry name" value="Phosphorylase Kinase, domain 1"/>
    <property type="match status" value="1"/>
</dbReference>
<organism evidence="20 21">
    <name type="scientific">Ceratodon purpureus</name>
    <name type="common">Fire moss</name>
    <name type="synonym">Dicranum purpureum</name>
    <dbReference type="NCBI Taxonomy" id="3225"/>
    <lineage>
        <taxon>Eukaryota</taxon>
        <taxon>Viridiplantae</taxon>
        <taxon>Streptophyta</taxon>
        <taxon>Embryophyta</taxon>
        <taxon>Bryophyta</taxon>
        <taxon>Bryophytina</taxon>
        <taxon>Bryopsida</taxon>
        <taxon>Dicranidae</taxon>
        <taxon>Pseudoditrichales</taxon>
        <taxon>Ditrichaceae</taxon>
        <taxon>Ceratodon</taxon>
    </lineage>
</organism>
<protein>
    <recommendedName>
        <fullName evidence="2">non-specific serine/threonine protein kinase</fullName>
        <ecNumber evidence="2">2.7.11.1</ecNumber>
    </recommendedName>
</protein>
<dbReference type="Gene3D" id="3.80.10.10">
    <property type="entry name" value="Ribonuclease Inhibitor"/>
    <property type="match status" value="2"/>
</dbReference>
<dbReference type="InterPro" id="IPR017441">
    <property type="entry name" value="Protein_kinase_ATP_BS"/>
</dbReference>
<keyword evidence="12" id="KW-1133">Transmembrane helix</keyword>
<dbReference type="PROSITE" id="PS51450">
    <property type="entry name" value="LRR"/>
    <property type="match status" value="1"/>
</dbReference>
<evidence type="ECO:0000259" key="19">
    <source>
        <dbReference type="PROSITE" id="PS50011"/>
    </source>
</evidence>
<dbReference type="SMART" id="SM00220">
    <property type="entry name" value="S_TKc"/>
    <property type="match status" value="1"/>
</dbReference>
<dbReference type="InterPro" id="IPR000719">
    <property type="entry name" value="Prot_kinase_dom"/>
</dbReference>
<evidence type="ECO:0000256" key="16">
    <source>
        <dbReference type="ARBA" id="ARBA00047899"/>
    </source>
</evidence>
<dbReference type="GO" id="GO:0004674">
    <property type="term" value="F:protein serine/threonine kinase activity"/>
    <property type="evidence" value="ECO:0007669"/>
    <property type="project" value="UniProtKB-KW"/>
</dbReference>
<evidence type="ECO:0000313" key="20">
    <source>
        <dbReference type="EMBL" id="KAG0556631.1"/>
    </source>
</evidence>
<dbReference type="PROSITE" id="PS50011">
    <property type="entry name" value="PROTEIN_KINASE_DOM"/>
    <property type="match status" value="1"/>
</dbReference>
<dbReference type="FunFam" id="3.30.200.20:FF:000162">
    <property type="entry name" value="Adenine nucleotide alpha hydrolase-like domain kinase"/>
    <property type="match status" value="1"/>
</dbReference>
<dbReference type="Proteomes" id="UP000822688">
    <property type="component" value="Chromosome 11"/>
</dbReference>
<dbReference type="InterPro" id="IPR001611">
    <property type="entry name" value="Leu-rich_rpt"/>
</dbReference>
<proteinExistence type="predicted"/>
<keyword evidence="8" id="KW-0677">Repeat</keyword>
<sequence>MSMSSTRNYGGAGAGGLEVDSVGRISRYRRLIALLLVMSMFASCVQARASTTRALAQLVDPAPPPQQFNPSDLPNIPVFRQYEADALNAVYKKWIELNPQLSSLLNWSPDVHPCDTTKLDYNEYYQVGGAWRGVECSVIPVPLVQNATGNYFDVLVTTVRLYGSNSACTNPSLYPEEANFPTTPFPELCGFDGITGELPPEFGKLEGIIYFDIRHSPNLTGPVPLEIWQIPSLENMRLINNSLSGPVFSNALNASSKLRSINLRHNKFNGSLLVSPDGTLFSSTLNTLDLSFNQLSGLLDFRGLSANRALWELQLMNNSFSGTFFTGPYFDPAYLYLANNDFTSVEFAVYTGFAQTGGSTVYMPSLGELRISNNKLRGPFPAAILNMPSLTYLDLIGNNFSGTVDFSSFTGITQLYLRGNSFSGPVDFRSTDSISSLSKLDISNNNFDETFFSGPYLNPTYMNLSNNYFKNIVFDTYNGTAGHIDNDTMPSLQILDIHNNNLSGEFPSQILRCSGLKTLVGGQNRFKTLRLPDISFENSSFSGIFLTNNSIDAVQYPKNLGPFSPVYLQISNFLFLGGNPICNKIENALLSIICRQNKASPPLTVVQPKSDRTWKVIISSTLGGSLFMVLVGIFTLKYIRKLAGRVKSLNSILEELAKKDVKPKIFTYREIRLATRNFDQNYKLGQGGFGVVYKGELSDGTPVAVKKLTKVSSQMLSEFLNEVVVISGLRHRNLVKLKGCCLGNGEERMLVFEYVGNGNLAEALWKRDGLNDNLEFPCLNWPTRYNIIVRIARGLAYLHQDLDPPVIHRDIKAANILLDMENNPKIADFGAALLFPTLDNKDTHMTSTIAGTQGYMPPEYANYGHVSTALDVYSFGVLVLEIMCGKRCLDYQRSSEEIYLPDWARRQYRERALLTIIDSQMIYSSSESEEMIRVVRVALACLQFQATWRPNMNDVVSMLVGDKPTVEIFRNFDYEDSRRPGTSDFTSASETSSLTWQKQKIEADTLSLFTPTTSDMKRI</sequence>
<evidence type="ECO:0000256" key="3">
    <source>
        <dbReference type="ARBA" id="ARBA00022527"/>
    </source>
</evidence>
<evidence type="ECO:0000256" key="11">
    <source>
        <dbReference type="ARBA" id="ARBA00022840"/>
    </source>
</evidence>
<keyword evidence="13" id="KW-0472">Membrane</keyword>
<dbReference type="GO" id="GO:0005524">
    <property type="term" value="F:ATP binding"/>
    <property type="evidence" value="ECO:0007669"/>
    <property type="project" value="UniProtKB-UniRule"/>
</dbReference>
<dbReference type="Pfam" id="PF07714">
    <property type="entry name" value="PK_Tyr_Ser-Thr"/>
    <property type="match status" value="1"/>
</dbReference>
<evidence type="ECO:0000256" key="2">
    <source>
        <dbReference type="ARBA" id="ARBA00012513"/>
    </source>
</evidence>
<dbReference type="InterPro" id="IPR011009">
    <property type="entry name" value="Kinase-like_dom_sf"/>
</dbReference>
<comment type="catalytic activity">
    <reaction evidence="17">
        <text>L-seryl-[protein] + ATP = O-phospho-L-seryl-[protein] + ADP + H(+)</text>
        <dbReference type="Rhea" id="RHEA:17989"/>
        <dbReference type="Rhea" id="RHEA-COMP:9863"/>
        <dbReference type="Rhea" id="RHEA-COMP:11604"/>
        <dbReference type="ChEBI" id="CHEBI:15378"/>
        <dbReference type="ChEBI" id="CHEBI:29999"/>
        <dbReference type="ChEBI" id="CHEBI:30616"/>
        <dbReference type="ChEBI" id="CHEBI:83421"/>
        <dbReference type="ChEBI" id="CHEBI:456216"/>
        <dbReference type="EC" id="2.7.11.1"/>
    </reaction>
</comment>
<evidence type="ECO:0000256" key="17">
    <source>
        <dbReference type="ARBA" id="ARBA00048679"/>
    </source>
</evidence>
<dbReference type="InterPro" id="IPR051824">
    <property type="entry name" value="LRR_Rcpt-Like_S/T_Kinase"/>
</dbReference>
<dbReference type="PROSITE" id="PS00107">
    <property type="entry name" value="PROTEIN_KINASE_ATP"/>
    <property type="match status" value="1"/>
</dbReference>
<evidence type="ECO:0000256" key="4">
    <source>
        <dbReference type="ARBA" id="ARBA00022614"/>
    </source>
</evidence>
<dbReference type="EC" id="2.7.11.1" evidence="2"/>
<evidence type="ECO:0000256" key="9">
    <source>
        <dbReference type="ARBA" id="ARBA00022741"/>
    </source>
</evidence>
<keyword evidence="9 18" id="KW-0547">Nucleotide-binding</keyword>
<evidence type="ECO:0000256" key="8">
    <source>
        <dbReference type="ARBA" id="ARBA00022737"/>
    </source>
</evidence>
<dbReference type="Pfam" id="PF13855">
    <property type="entry name" value="LRR_8"/>
    <property type="match status" value="1"/>
</dbReference>
<evidence type="ECO:0000256" key="10">
    <source>
        <dbReference type="ARBA" id="ARBA00022777"/>
    </source>
</evidence>
<dbReference type="PROSITE" id="PS00108">
    <property type="entry name" value="PROTEIN_KINASE_ST"/>
    <property type="match status" value="1"/>
</dbReference>
<evidence type="ECO:0000256" key="13">
    <source>
        <dbReference type="ARBA" id="ARBA00023136"/>
    </source>
</evidence>
<keyword evidence="10" id="KW-0418">Kinase</keyword>
<dbReference type="InterPro" id="IPR032675">
    <property type="entry name" value="LRR_dom_sf"/>
</dbReference>
<evidence type="ECO:0000256" key="1">
    <source>
        <dbReference type="ARBA" id="ARBA00004479"/>
    </source>
</evidence>
<comment type="caution">
    <text evidence="20">The sequence shown here is derived from an EMBL/GenBank/DDBJ whole genome shotgun (WGS) entry which is preliminary data.</text>
</comment>
<dbReference type="EMBL" id="CM026432">
    <property type="protein sequence ID" value="KAG0556631.1"/>
    <property type="molecule type" value="Genomic_DNA"/>
</dbReference>
<gene>
    <name evidence="20" type="ORF">KC19_11G068000</name>
</gene>
<dbReference type="Gene3D" id="1.10.510.10">
    <property type="entry name" value="Transferase(Phosphotransferase) domain 1"/>
    <property type="match status" value="1"/>
</dbReference>
<evidence type="ECO:0000256" key="12">
    <source>
        <dbReference type="ARBA" id="ARBA00022989"/>
    </source>
</evidence>
<keyword evidence="15" id="KW-0325">Glycoprotein</keyword>
<dbReference type="AlphaFoldDB" id="A0A8T0GBS9"/>
<evidence type="ECO:0000256" key="18">
    <source>
        <dbReference type="PROSITE-ProRule" id="PRU10141"/>
    </source>
</evidence>
<dbReference type="SUPFAM" id="SSF52047">
    <property type="entry name" value="RNI-like"/>
    <property type="match status" value="1"/>
</dbReference>
<keyword evidence="14" id="KW-0675">Receptor</keyword>
<keyword evidence="6" id="KW-0812">Transmembrane</keyword>
<accession>A0A8T0GBS9</accession>
<keyword evidence="5" id="KW-0808">Transferase</keyword>
<dbReference type="FunFam" id="1.10.510.10:FF:000287">
    <property type="entry name" value="probable LRR receptor-like serine/threonine-protein kinase RKF3"/>
    <property type="match status" value="1"/>
</dbReference>
<keyword evidence="3" id="KW-0723">Serine/threonine-protein kinase</keyword>
<dbReference type="Pfam" id="PF00560">
    <property type="entry name" value="LRR_1"/>
    <property type="match status" value="1"/>
</dbReference>
<dbReference type="InterPro" id="IPR008271">
    <property type="entry name" value="Ser/Thr_kinase_AS"/>
</dbReference>
<dbReference type="CDD" id="cd14066">
    <property type="entry name" value="STKc_IRAK"/>
    <property type="match status" value="1"/>
</dbReference>